<feature type="region of interest" description="Disordered" evidence="1">
    <location>
        <begin position="398"/>
        <end position="470"/>
    </location>
</feature>
<keyword evidence="4" id="KW-1185">Reference proteome</keyword>
<evidence type="ECO:0000256" key="1">
    <source>
        <dbReference type="SAM" id="MobiDB-lite"/>
    </source>
</evidence>
<feature type="compositionally biased region" description="Acidic residues" evidence="1">
    <location>
        <begin position="443"/>
        <end position="454"/>
    </location>
</feature>
<dbReference type="OrthoDB" id="4870120at2759"/>
<accession>A0A179I342</accession>
<comment type="caution">
    <text evidence="3">The sequence shown here is derived from an EMBL/GenBank/DDBJ whole genome shotgun (WGS) entry which is preliminary data.</text>
</comment>
<evidence type="ECO:0000313" key="4">
    <source>
        <dbReference type="Proteomes" id="UP000243081"/>
    </source>
</evidence>
<dbReference type="Proteomes" id="UP000243081">
    <property type="component" value="Unassembled WGS sequence"/>
</dbReference>
<dbReference type="OMA" id="GNTARNK"/>
<feature type="domain" description="HNH nuclease" evidence="2">
    <location>
        <begin position="245"/>
        <end position="328"/>
    </location>
</feature>
<feature type="region of interest" description="Disordered" evidence="1">
    <location>
        <begin position="182"/>
        <end position="207"/>
    </location>
</feature>
<evidence type="ECO:0000259" key="2">
    <source>
        <dbReference type="Pfam" id="PF13391"/>
    </source>
</evidence>
<protein>
    <recommendedName>
        <fullName evidence="2">HNH nuclease domain-containing protein</fullName>
    </recommendedName>
</protein>
<sequence>MSSAVSPPMRVAGWSVRFTIGTCDHPHEFAGVYQNPRAPTLTFTDICAELALCFELPGAESDTRQNSDDAVDSWANSIAFALTDAPGDADATGYPAFITRESLHKKLPGLSSPSIRQPRTVTYHIVLHKSCMLAAGSLKDHLHAQCAHYLPEPRRFRHPSYLPYNKTPSDPRLNMMPLRRKLKARSQSPPKRTSGSTSPNKQVDGEADNDYADMIAPVGLDIDIDAANKKINEFRMACIAQANCCAVSGDGEPWSLIQPIGPGVQACHIVPQQHYHLYPMEDGDSNETPQDSARRLCQAWHMTWSADNGILLMKHFHDFFDTRLFSIHPTTLRIRVFVPYKSLEPYHGQKAQVARSVDRMALRHHYDMCCIENMAAKRPMQELPSPDAASGVLTSGTSLIHTASGGSTPLSGRSNLPTTPGSGHMPTQNALGDPSKRRRPVNDDDVDEYNDDDDDIRKRARREEPSGFNSYITPYNSRAFLADVNFELGRLRARN</sequence>
<dbReference type="Pfam" id="PF13391">
    <property type="entry name" value="HNH_2"/>
    <property type="match status" value="1"/>
</dbReference>
<reference evidence="3 4" key="1">
    <citation type="submission" date="2016-03" db="EMBL/GenBank/DDBJ databases">
        <title>Fine-scale spatial genetic structure of a fungal parasite of coffee scale insects.</title>
        <authorList>
            <person name="Jackson D."/>
            <person name="Zemenick K.A."/>
            <person name="Malloure B."/>
            <person name="Quandt C.A."/>
            <person name="James T.Y."/>
        </authorList>
    </citation>
    <scope>NUCLEOTIDE SEQUENCE [LARGE SCALE GENOMIC DNA]</scope>
    <source>
        <strain evidence="3 4">UM487</strain>
    </source>
</reference>
<gene>
    <name evidence="3" type="ORF">LLEC1_07522</name>
</gene>
<evidence type="ECO:0000313" key="3">
    <source>
        <dbReference type="EMBL" id="OAQ96634.1"/>
    </source>
</evidence>
<dbReference type="EMBL" id="LUKN01004040">
    <property type="protein sequence ID" value="OAQ96634.1"/>
    <property type="molecule type" value="Genomic_DNA"/>
</dbReference>
<feature type="compositionally biased region" description="Polar residues" evidence="1">
    <location>
        <begin position="398"/>
        <end position="430"/>
    </location>
</feature>
<feature type="compositionally biased region" description="Polar residues" evidence="1">
    <location>
        <begin position="185"/>
        <end position="201"/>
    </location>
</feature>
<dbReference type="AlphaFoldDB" id="A0A179I342"/>
<name>A0A179I342_CORDF</name>
<proteinExistence type="predicted"/>
<dbReference type="InterPro" id="IPR003615">
    <property type="entry name" value="HNH_nuc"/>
</dbReference>
<organism evidence="3 4">
    <name type="scientific">Cordyceps confragosa</name>
    <name type="common">Lecanicillium lecanii</name>
    <dbReference type="NCBI Taxonomy" id="2714763"/>
    <lineage>
        <taxon>Eukaryota</taxon>
        <taxon>Fungi</taxon>
        <taxon>Dikarya</taxon>
        <taxon>Ascomycota</taxon>
        <taxon>Pezizomycotina</taxon>
        <taxon>Sordariomycetes</taxon>
        <taxon>Hypocreomycetidae</taxon>
        <taxon>Hypocreales</taxon>
        <taxon>Cordycipitaceae</taxon>
        <taxon>Akanthomyces</taxon>
    </lineage>
</organism>
<feature type="compositionally biased region" description="Basic and acidic residues" evidence="1">
    <location>
        <begin position="455"/>
        <end position="465"/>
    </location>
</feature>